<dbReference type="Gene3D" id="2.40.10.270">
    <property type="entry name" value="Bacteriophage SPP1 head-tail adaptor protein"/>
    <property type="match status" value="1"/>
</dbReference>
<dbReference type="InterPro" id="IPR038666">
    <property type="entry name" value="SSP1_head-tail_sf"/>
</dbReference>
<dbReference type="Pfam" id="PF05521">
    <property type="entry name" value="Phage_HCP"/>
    <property type="match status" value="1"/>
</dbReference>
<dbReference type="AlphaFoldDB" id="A0A1S1V4N3"/>
<dbReference type="EMBL" id="MKIE01000014">
    <property type="protein sequence ID" value="OHW61385.1"/>
    <property type="molecule type" value="Genomic_DNA"/>
</dbReference>
<gene>
    <name evidence="1" type="ORF">EUAN_22350</name>
</gene>
<organism evidence="1 2">
    <name type="scientific">Andreesenia angusta</name>
    <dbReference type="NCBI Taxonomy" id="39480"/>
    <lineage>
        <taxon>Bacteria</taxon>
        <taxon>Bacillati</taxon>
        <taxon>Bacillota</taxon>
        <taxon>Tissierellia</taxon>
        <taxon>Tissierellales</taxon>
        <taxon>Gottschalkiaceae</taxon>
        <taxon>Andreesenia</taxon>
    </lineage>
</organism>
<protein>
    <submittedName>
        <fullName evidence="1">Phage head-tail joining protein</fullName>
    </submittedName>
</protein>
<dbReference type="RefSeq" id="WP_071064483.1">
    <property type="nucleotide sequence ID" value="NZ_MKIE01000014.1"/>
</dbReference>
<dbReference type="NCBIfam" id="TIGR01563">
    <property type="entry name" value="gp16_SPP1"/>
    <property type="match status" value="1"/>
</dbReference>
<proteinExistence type="predicted"/>
<dbReference type="InterPro" id="IPR008767">
    <property type="entry name" value="Phage_SPP1_head-tail_adaptor"/>
</dbReference>
<accession>A0A1S1V4N3</accession>
<evidence type="ECO:0000313" key="2">
    <source>
        <dbReference type="Proteomes" id="UP000180254"/>
    </source>
</evidence>
<comment type="caution">
    <text evidence="1">The sequence shown here is derived from an EMBL/GenBank/DDBJ whole genome shotgun (WGS) entry which is preliminary data.</text>
</comment>
<keyword evidence="2" id="KW-1185">Reference proteome</keyword>
<reference evidence="1 2" key="1">
    <citation type="submission" date="2016-09" db="EMBL/GenBank/DDBJ databases">
        <title>Genome sequence of Eubacterium angustum.</title>
        <authorList>
            <person name="Poehlein A."/>
            <person name="Daniel R."/>
        </authorList>
    </citation>
    <scope>NUCLEOTIDE SEQUENCE [LARGE SCALE GENOMIC DNA]</scope>
    <source>
        <strain evidence="1 2">DSM 1989</strain>
    </source>
</reference>
<dbReference type="STRING" id="39480.EUAN_22350"/>
<dbReference type="Proteomes" id="UP000180254">
    <property type="component" value="Unassembled WGS sequence"/>
</dbReference>
<dbReference type="OrthoDB" id="9808209at2"/>
<sequence length="109" mass="12702">MNPGELRQRVKIIDLYGYGFNEAGEKVQIPSTVGIVWAKVIPIRGREYTEAKKIRPELQYRVTVRYRKDIHPSMILEWEGRVLKIEAVIDIAGRHTYMELNCVEEVDSQ</sequence>
<name>A0A1S1V4N3_9FIRM</name>
<evidence type="ECO:0000313" key="1">
    <source>
        <dbReference type="EMBL" id="OHW61385.1"/>
    </source>
</evidence>